<feature type="lipid moiety-binding region" description="S-palmitoyl cysteine; by host" evidence="32">
    <location>
        <position position="759"/>
    </location>
</feature>
<keyword evidence="11 32" id="KW-0945">Host-virus interaction</keyword>
<evidence type="ECO:0000313" key="36">
    <source>
        <dbReference type="EMBL" id="ABE02815.1"/>
    </source>
</evidence>
<keyword evidence="7 32" id="KW-1168">Fusion of virus membrane with host membrane</keyword>
<dbReference type="FunFam" id="2.170.40.20:FF:000001">
    <property type="entry name" value="Envelope glycoprotein gp160"/>
    <property type="match status" value="1"/>
</dbReference>
<dbReference type="GO" id="GO:0019062">
    <property type="term" value="P:virion attachment to host cell"/>
    <property type="evidence" value="ECO:0007669"/>
    <property type="project" value="UniProtKB-UniRule"/>
</dbReference>
<feature type="disulfide bond" evidence="32">
    <location>
        <begin position="53"/>
        <end position="73"/>
    </location>
</feature>
<comment type="function">
    <text evidence="32">Surface protein gp120: Attaches the virus to the host lymphoid cell by binding to the primary receptor CD4. This interaction induces a structural rearrangement creating a high affinity binding site for a chemokine coreceptor like CXCR4 and/or CCR5. Acts as a ligand for CD209/DC-SIGN and CLEC4M/DC-SIGNR, which are respectively found on dendritic cells (DCs), and on endothelial cells of liver sinusoids and lymph node sinuses. These interactions allow capture of viral particles at mucosal surfaces by these cells and subsequent transmission to permissive cells. HIV subverts the migration properties of dendritic cells to gain access to CD4+ T-cells in lymph nodes. Virus transmission to permissive T-cells occurs either in trans (without DCs infection, through viral capture and transmission), or in cis (following DCs productive infection, through the usual CD4-gp120 interaction), thereby inducing a robust infection. In trans infection, bound virions remain infectious over days and it is proposed that they are not degraded, but protected in non-lysosomal acidic organelles within the DCs close to the cell membrane thus contributing to the viral infectious potential during DCs' migration from the periphery to the lymphoid tissues. On arrival at lymphoid tissues, intact virions recycle back to DCs' cell surface allowing virus transmission to CD4+ T-cells.</text>
</comment>
<comment type="PTM">
    <text evidence="32">Specific enzymatic cleavages in vivo yield mature proteins. Envelope glycoproteins are synthesized as a inactive precursor that is heavily N-glycosylated and processed likely by host cell furin in the Golgi to yield the mature SU and TM proteins. The cleavage site between SU and TM requires the minimal sequence [KR]-X-[KR]-R. About 2 of the 9 disulfide bonds of gp41 are reduced by P4HB/PDI, following binding to CD4 receptor.</text>
</comment>
<protein>
    <recommendedName>
        <fullName evidence="32">Envelope glycoprotein gp160</fullName>
    </recommendedName>
    <alternativeName>
        <fullName evidence="32">Env polyprotein</fullName>
    </alternativeName>
    <component>
        <recommendedName>
            <fullName evidence="32">Surface protein gp120</fullName>
            <shortName evidence="32">SU</shortName>
        </recommendedName>
        <alternativeName>
            <fullName evidence="32">Glycoprotein 120</fullName>
            <shortName evidence="32">gp120</shortName>
        </alternativeName>
    </component>
    <component>
        <recommendedName>
            <fullName evidence="32">Transmembrane protein gp41</fullName>
            <shortName evidence="32">TM</shortName>
        </recommendedName>
        <alternativeName>
            <fullName evidence="32">Glycoprotein 41</fullName>
            <shortName evidence="32">gp41</shortName>
        </alternativeName>
    </component>
</protein>
<feature type="disulfide bond" evidence="32">
    <location>
        <begin position="227"/>
        <end position="238"/>
    </location>
</feature>
<dbReference type="InterPro" id="IPR037527">
    <property type="entry name" value="Gp160"/>
</dbReference>
<evidence type="ECO:0000256" key="17">
    <source>
        <dbReference type="ARBA" id="ARBA00022804"/>
    </source>
</evidence>
<keyword evidence="13 32" id="KW-0165">Cleavage on pair of basic residues</keyword>
<dbReference type="Gene3D" id="1.20.5.490">
    <property type="entry name" value="Single helix bin"/>
    <property type="match status" value="1"/>
</dbReference>
<dbReference type="InterPro" id="IPR036377">
    <property type="entry name" value="Gp120_core_sf"/>
</dbReference>
<evidence type="ECO:0000256" key="32">
    <source>
        <dbReference type="HAMAP-Rule" id="MF_04083"/>
    </source>
</evidence>
<feature type="site" description="Cleavage; by host furin" evidence="32">
    <location>
        <begin position="506"/>
        <end position="507"/>
    </location>
</feature>
<evidence type="ECO:0000256" key="31">
    <source>
        <dbReference type="ARBA" id="ARBA00023296"/>
    </source>
</evidence>
<keyword evidence="8 32" id="KW-1170">Fusion of virus membrane with host endosomal membrane</keyword>
<evidence type="ECO:0000256" key="16">
    <source>
        <dbReference type="ARBA" id="ARBA00022729"/>
    </source>
</evidence>
<keyword evidence="16 32" id="KW-0732">Signal</keyword>
<evidence type="ECO:0000256" key="27">
    <source>
        <dbReference type="ARBA" id="ARBA00023157"/>
    </source>
</evidence>
<reference evidence="36" key="1">
    <citation type="journal article" date="2006" name="PLoS Med.">
        <title>Insensitivity of paediatric HIV-1 subtype C viruses to broadly neutralising monoclonal antibodies raised against subtype B.</title>
        <authorList>
            <person name="Gray E.S."/>
            <person name="Meyers T."/>
            <person name="Gray G."/>
            <person name="Montefiori D.C."/>
            <person name="Morris L."/>
        </authorList>
    </citation>
    <scope>NUCLEOTIDE SEQUENCE</scope>
    <source>
        <strain evidence="36">TM3</strain>
    </source>
</reference>
<evidence type="ECO:0000256" key="29">
    <source>
        <dbReference type="ARBA" id="ARBA00023280"/>
    </source>
</evidence>
<feature type="coiled-coil region" evidence="32">
    <location>
        <begin position="628"/>
        <end position="662"/>
    </location>
</feature>
<dbReference type="GO" id="GO:0016020">
    <property type="term" value="C:membrane"/>
    <property type="evidence" value="ECO:0007669"/>
    <property type="project" value="UniProtKB-UniRule"/>
</dbReference>
<evidence type="ECO:0000256" key="11">
    <source>
        <dbReference type="ARBA" id="ARBA00022581"/>
    </source>
</evidence>
<feature type="transmembrane region" description="Helical" evidence="33">
    <location>
        <begin position="507"/>
        <end position="530"/>
    </location>
</feature>
<comment type="subcellular location">
    <subcellularLocation>
        <location evidence="3">Host cell membrane</location>
        <topology evidence="3">Peripheral membrane protein</topology>
    </subcellularLocation>
    <subcellularLocation>
        <location evidence="1">Host cell membrane</location>
        <topology evidence="1">Single-pass type I membrane protein</topology>
    </subcellularLocation>
    <subcellularLocation>
        <location evidence="2">Host endosome membrane</location>
        <topology evidence="2">Peripheral membrane protein</topology>
    </subcellularLocation>
    <subcellularLocation>
        <location evidence="5">Host endosome membrane</location>
        <topology evidence="5">Single-pass type I membrane protein</topology>
    </subcellularLocation>
    <subcellularLocation>
        <location evidence="6">Virion membrane</location>
        <topology evidence="6">Peripheral membrane protein</topology>
    </subcellularLocation>
    <subcellularLocation>
        <location evidence="4">Virion membrane</location>
        <topology evidence="4">Single-pass type I membrane protein</topology>
    </subcellularLocation>
</comment>
<keyword evidence="10 32" id="KW-1165">Clathrin-mediated endocytosis of virus by host</keyword>
<dbReference type="GO" id="GO:0019082">
    <property type="term" value="P:viral protein processing"/>
    <property type="evidence" value="ECO:0007669"/>
    <property type="project" value="UniProtKB-UniRule"/>
</dbReference>
<feature type="disulfide bond" evidence="32">
    <location>
        <begin position="118"/>
        <end position="204"/>
    </location>
</feature>
<keyword evidence="24 32" id="KW-0175">Coiled coil</keyword>
<evidence type="ECO:0000256" key="21">
    <source>
        <dbReference type="ARBA" id="ARBA00022890"/>
    </source>
</evidence>
<organismHost>
    <name type="scientific">Homo sapiens</name>
    <name type="common">Human</name>
    <dbReference type="NCBI Taxonomy" id="9606"/>
</organismHost>
<comment type="caution">
    <text evidence="32 33">Lacks conserved residue(s) required for the propagation of feature annotation.</text>
</comment>
<feature type="disulfide bond" evidence="32">
    <location>
        <begin position="593"/>
        <end position="599"/>
    </location>
</feature>
<keyword evidence="20 32" id="KW-0261">Viral envelope protein</keyword>
<dbReference type="GO" id="GO:0020002">
    <property type="term" value="C:host cell plasma membrane"/>
    <property type="evidence" value="ECO:0007669"/>
    <property type="project" value="UniProtKB-SubCell"/>
</dbReference>
<comment type="subcellular location">
    <molecule>Transmembrane protein gp41</molecule>
    <subcellularLocation>
        <location evidence="32">Virion membrane</location>
        <topology evidence="32">Single-pass type I membrane protein</topology>
    </subcellularLocation>
    <subcellularLocation>
        <location evidence="32">Host cell membrane</location>
        <topology evidence="32">Single-pass type I membrane protein</topology>
    </subcellularLocation>
    <subcellularLocation>
        <location evidence="32">Host endosome membrane</location>
        <topology evidence="32">Single-pass type I membrane protein</topology>
    </subcellularLocation>
    <text evidence="32">It is probably concentrated at the site of budding and incorporated into the virions possibly by contacts between the cytoplasmic tail of Env and the N-terminus of Gag.</text>
</comment>
<keyword evidence="31 32" id="KW-1160">Virus entry into host cell</keyword>
<dbReference type="FunFam" id="1.10.287.210:FF:000001">
    <property type="entry name" value="Envelope glycoprotein gp160"/>
    <property type="match status" value="1"/>
</dbReference>
<evidence type="ECO:0000256" key="7">
    <source>
        <dbReference type="ARBA" id="ARBA00022506"/>
    </source>
</evidence>
<dbReference type="InterPro" id="IPR000777">
    <property type="entry name" value="HIV1_Gp120"/>
</dbReference>
<feature type="domain" description="Retroviral envelope protein GP41-like" evidence="35">
    <location>
        <begin position="525"/>
        <end position="716"/>
    </location>
</feature>
<accession>Q1PDE3</accession>
<evidence type="ECO:0000256" key="13">
    <source>
        <dbReference type="ARBA" id="ARBA00022685"/>
    </source>
</evidence>
<dbReference type="HAMAP" id="MF_04083">
    <property type="entry name" value="HIV_ENV"/>
    <property type="match status" value="1"/>
</dbReference>
<dbReference type="Pfam" id="PF00516">
    <property type="entry name" value="GP120"/>
    <property type="match status" value="1"/>
</dbReference>
<evidence type="ECO:0000259" key="35">
    <source>
        <dbReference type="Pfam" id="PF00517"/>
    </source>
</evidence>
<keyword evidence="22 32" id="KW-1133">Transmembrane helix</keyword>
<dbReference type="GO" id="GO:0055036">
    <property type="term" value="C:virion membrane"/>
    <property type="evidence" value="ECO:0007669"/>
    <property type="project" value="UniProtKB-SubCell"/>
</dbReference>
<dbReference type="GO" id="GO:0019031">
    <property type="term" value="C:viral envelope"/>
    <property type="evidence" value="ECO:0007669"/>
    <property type="project" value="UniProtKB-KW"/>
</dbReference>
<comment type="domain">
    <text evidence="32">Some of the most genetically diverse regions of the viral genome are present in Env. They are called variable regions 1 through 5 (V1 through V5). Coreceptor usage of gp120 is determined mainly by the primary structure of the third variable region (V3) in the outer domain of gp120. The sequence of V3 determines which coreceptor, CCR5 and/or CXCR4 (corresponding to R5/macrophage, X4/T cell and R5X4/T cell and macrophage tropism), is used to trigger the fusion potential of the Env complex, and hence which cells the virus can infect. Binding to CCR5 involves a region adjacent in addition to V3.</text>
</comment>
<keyword evidence="29 32" id="KW-0899">Viral immunoevasion</keyword>
<comment type="domain">
    <text evidence="32">The CD4-binding region is targeted by the antibody b12.</text>
</comment>
<gene>
    <name evidence="32 36" type="primary">env</name>
</gene>
<comment type="domain">
    <text evidence="32 33">The 17 amino acids long immunosuppressive region is present in many retroviral envelope proteins. Synthetic peptides derived from this relatively conserved sequence inhibit immune function in vitro and in vivo.</text>
</comment>
<dbReference type="SUPFAM" id="SSF56502">
    <property type="entry name" value="gp120 core"/>
    <property type="match status" value="2"/>
</dbReference>
<keyword evidence="14 32" id="KW-0812">Transmembrane</keyword>
<comment type="PTM">
    <text evidence="32">Highly glycosylated by host. The high number of glycan on the protein is reffered to as 'glycan shield' because it contributes to hide protein sequence from adaptive immune system.</text>
</comment>
<feature type="chain" id="PRO_5023532961" description="Transmembrane protein gp41" evidence="32">
    <location>
        <begin position="507"/>
        <end position="858"/>
    </location>
</feature>
<keyword evidence="19 32" id="KW-1043">Host membrane</keyword>
<keyword evidence="21 32" id="KW-1164">Virus endocytosis by host</keyword>
<comment type="PTM">
    <text evidence="32">Palmitoylation of the transmembrane protein and of Env polyprotein (prior to its proteolytic cleavage) is essential for their association with host cell membrane lipid rafts. Palmitoylation is therefore required for envelope trafficking to classical lipid rafts, but not for viral replication.</text>
</comment>
<keyword evidence="25 32" id="KW-0472">Membrane</keyword>
<evidence type="ECO:0000256" key="4">
    <source>
        <dbReference type="ARBA" id="ARBA00004563"/>
    </source>
</evidence>
<dbReference type="EMBL" id="DQ447268">
    <property type="protein sequence ID" value="ABE02815.1"/>
    <property type="molecule type" value="Genomic_DNA"/>
</dbReference>
<dbReference type="GO" id="GO:0075512">
    <property type="term" value="P:clathrin-dependent endocytosis of virus by host cell"/>
    <property type="evidence" value="ECO:0007669"/>
    <property type="project" value="UniProtKB-UniRule"/>
</dbReference>
<evidence type="ECO:0000256" key="1">
    <source>
        <dbReference type="ARBA" id="ARBA00004402"/>
    </source>
</evidence>
<keyword evidence="30 32" id="KW-0449">Lipoprotein</keyword>
<feature type="short sequence motif" description="Di-leucine internalization motif" evidence="32">
    <location>
        <begin position="857"/>
        <end position="858"/>
    </location>
</feature>
<dbReference type="GO" id="GO:0052031">
    <property type="term" value="P:symbiont-mediated perturbation of host defense response"/>
    <property type="evidence" value="ECO:0007669"/>
    <property type="project" value="UniProtKB-UniRule"/>
</dbReference>
<comment type="function">
    <text evidence="32">Transmembrane protein gp41: Acts as a class I viral fusion protein. Under the current model, the protein has at least 3 conformational states: pre-fusion native state, pre-hairpin intermediate state, and post-fusion hairpin state. During fusion of viral and target intracellular membranes, the coiled coil regions (heptad repeats) assume a trimer-of-hairpins structure, positioning the fusion peptide in close proximity to the C-terminal region of the ectodomain. The formation of this structure appears to drive apposition and subsequent fusion of viral and target cell membranes. Complete fusion occurs in host cell endosomes and is dynamin-dependent, however some lipid transfer might occur at the plasma membrane. The virus undergoes clathrin-dependent internalization long before endosomal fusion, thus minimizing the surface exposure of conserved viral epitopes during fusion and reducing the efficacy of inhibitors targeting these epitopes. Membranes fusion leads to delivery of the nucleocapsid into the cytoplasm.</text>
</comment>
<comment type="subcellular location">
    <molecule>Surface protein gp120</molecule>
    <subcellularLocation>
        <location evidence="32">Virion membrane</location>
        <topology evidence="32">Peripheral membrane protein</topology>
    </subcellularLocation>
    <subcellularLocation>
        <location evidence="32">Host cell membrane</location>
        <topology evidence="32">Peripheral membrane protein</topology>
    </subcellularLocation>
    <subcellularLocation>
        <location evidence="32">Host endosome membrane</location>
        <topology evidence="32">Single-pass type I membrane protein</topology>
    </subcellularLocation>
    <text evidence="32">The surface protein is not anchored to the viral envelope, but associates with the extravirion surface through its binding to TM. It is probably concentrated at the site of budding and incorporated into the virions possibly by contacts between the cytoplasmic tail of Env and the N-terminus of Gag.</text>
</comment>
<dbReference type="GO" id="GO:0039654">
    <property type="term" value="P:fusion of virus membrane with host endosome membrane"/>
    <property type="evidence" value="ECO:0007669"/>
    <property type="project" value="UniProtKB-UniRule"/>
</dbReference>
<feature type="short sequence motif" description="YXXL motif; contains endocytosis signal" evidence="32">
    <location>
        <begin position="707"/>
        <end position="710"/>
    </location>
</feature>
<comment type="miscellaneous">
    <text evidence="32">HIV-1 lineages are divided in three main groups, M (for Major), O (for Outlier), and N (for New, or Non-M, Non-O). The vast majority of strains found worldwide belong to the group M. Group O seems to be endemic to and largely confined to Cameroon and neighboring countries in West Central Africa, where these viruses represent a small minority of HIV-1 strains. The group N is represented by a limited number of isolates from Cameroonian persons. The group M is further subdivided in 9 clades or subtypes (A to D, F to H, J and K).</text>
</comment>
<comment type="subunit">
    <text evidence="32">The mature envelope protein (Env) consists of a homotrimer of non-covalently associated gp120-gp41 heterodimers. The resulting complex protrudes from the virus surface as a spike. There seems to be as few as 10 spikes on the average virion. Surface protein gp120 interacts with host CD4, CCR5 and CXCR4. Gp120 also interacts with the C-type lectins CD209/DC-SIGN and CLEC4M/DC-SIGNR (collectively referred to as DC-SIGN(R)). Gp120 and gp41 interact with GalCer. Gp120 interacts with host ITGA4/ITGB7 complex; on CD4+ T-cells, this interaction results in rapid activation of integrin ITGAL/LFA-1, which facilitates efficient cell-to-cell spreading of HIV-1. Gp120 interacts with cell-associated heparan sulfate; this interaction increases virus infectivity on permissive cells and may be involved in infection of CD4- cells.</text>
</comment>
<evidence type="ECO:0000259" key="34">
    <source>
        <dbReference type="Pfam" id="PF00516"/>
    </source>
</evidence>
<keyword evidence="12 32" id="KW-1162">Viral penetration into host cytoplasm</keyword>
<feature type="transmembrane region" description="Helical" evidence="33">
    <location>
        <begin position="673"/>
        <end position="700"/>
    </location>
</feature>
<evidence type="ECO:0000256" key="30">
    <source>
        <dbReference type="ARBA" id="ARBA00023288"/>
    </source>
</evidence>
<keyword evidence="27 32" id="KW-1015">Disulfide bond</keyword>
<feature type="chain" id="PRO_5023532960" description="Envelope glycoprotein gp160" evidence="32">
    <location>
        <begin position="32"/>
        <end position="858"/>
    </location>
</feature>
<dbReference type="Gene3D" id="2.170.40.20">
    <property type="entry name" value="Human immunodeficiency virus 1, Gp160, envelope glycoprotein"/>
    <property type="match status" value="2"/>
</dbReference>
<dbReference type="GO" id="GO:1903908">
    <property type="term" value="P:positive regulation of plasma membrane raft polarization"/>
    <property type="evidence" value="ECO:0007669"/>
    <property type="project" value="UniProtKB-UniRule"/>
</dbReference>
<feature type="domain" description="Human immunodeficiency virus 1 envelope glycoprotein Gp120" evidence="34">
    <location>
        <begin position="33"/>
        <end position="506"/>
    </location>
</feature>
<feature type="disulfide bond" evidence="32">
    <location>
        <begin position="217"/>
        <end position="246"/>
    </location>
</feature>
<evidence type="ECO:0000256" key="14">
    <source>
        <dbReference type="ARBA" id="ARBA00022692"/>
    </source>
</evidence>
<keyword evidence="23 32" id="KW-1039">Host endosome</keyword>
<comment type="domain">
    <text evidence="32">The membrane proximal external region (MPER) present in gp41 is a tryptophan-rich region recognized by the antibodies 2F5, Z13, and 4E10. MPER seems to play a role in fusion.</text>
</comment>
<evidence type="ECO:0000256" key="23">
    <source>
        <dbReference type="ARBA" id="ARBA00023046"/>
    </source>
</evidence>
<evidence type="ECO:0000256" key="2">
    <source>
        <dbReference type="ARBA" id="ARBA00004433"/>
    </source>
</evidence>
<evidence type="ECO:0000256" key="12">
    <source>
        <dbReference type="ARBA" id="ARBA00022595"/>
    </source>
</evidence>
<evidence type="ECO:0000256" key="10">
    <source>
        <dbReference type="ARBA" id="ARBA00022570"/>
    </source>
</evidence>
<keyword evidence="18 32" id="KW-0946">Virion</keyword>
<evidence type="ECO:0000256" key="25">
    <source>
        <dbReference type="ARBA" id="ARBA00023136"/>
    </source>
</evidence>
<dbReference type="FunFam" id="2.170.40.20:FF:000003">
    <property type="entry name" value="Envelope glycoprotein gp160"/>
    <property type="match status" value="1"/>
</dbReference>
<evidence type="ECO:0000256" key="15">
    <source>
        <dbReference type="ARBA" id="ARBA00022703"/>
    </source>
</evidence>
<comment type="miscellaneous">
    <text evidence="32">Inhibitors targeting HIV-1 viral envelope proteins are used as antiretroviral drugs. Attachment of virions to the cell surface via non-specific interactions and CD4 binding can be blocked by inhibitors that include cyanovirin-N, cyclotriazadisulfonamide analogs, PRO 2000, TNX 355 and PRO 542. In addition, BMS 806 can block CD4-induced conformational changes. Env interactions with the coreceptor molecules can be targeted by CCR5 antagonists including SCH-D, maraviroc (UK 427857) and aplaviroc (GW 873140), and the CXCR4 antagonist AMD 070. Fusion of viral and cellular membranes can be inhibited by peptides such as enfuvirtide and tifuvirtide (T 1249). Resistance to inhibitors associated with mutations in Env are observed. Most of the time, single mutations confer only a modest reduction in drug susceptibility. Combination of several mutations is usually required to develop a high-level drug resistance.</text>
</comment>
<dbReference type="SUPFAM" id="SSF58069">
    <property type="entry name" value="Virus ectodomain"/>
    <property type="match status" value="1"/>
</dbReference>
<keyword evidence="9 32" id="KW-1032">Host cell membrane</keyword>
<comment type="function">
    <text evidence="32">Envelope glycoprotein gp160: Oligomerizes in the host endoplasmic reticulum into predominantly trimers. In a second time, gp160 transits in the host Golgi, where glycosylation is completed. The precursor is then proteolytically cleaved in the trans-Golgi and thereby activated by cellular furin or furin-like proteases to produce gp120 and gp41.</text>
</comment>
<dbReference type="GO" id="GO:0019064">
    <property type="term" value="P:fusion of virus membrane with host plasma membrane"/>
    <property type="evidence" value="ECO:0007669"/>
    <property type="project" value="UniProtKB-UniRule"/>
</dbReference>
<feature type="disulfide bond" evidence="32">
    <location>
        <begin position="125"/>
        <end position="195"/>
    </location>
</feature>
<feature type="region of interest" description="Fusion peptide" evidence="32">
    <location>
        <begin position="507"/>
        <end position="527"/>
    </location>
</feature>
<feature type="region of interest" description="CD4-binding loop" evidence="32">
    <location>
        <begin position="360"/>
        <end position="370"/>
    </location>
</feature>
<dbReference type="InterPro" id="IPR000328">
    <property type="entry name" value="GP41-like"/>
</dbReference>
<evidence type="ECO:0000256" key="6">
    <source>
        <dbReference type="ARBA" id="ARBA00004650"/>
    </source>
</evidence>
<feature type="region of interest" description="MPER; binding to GalCer" evidence="32">
    <location>
        <begin position="657"/>
        <end position="678"/>
    </location>
</feature>
<keyword evidence="26 32" id="KW-0564">Palmitate</keyword>
<dbReference type="Gene3D" id="1.10.287.210">
    <property type="match status" value="1"/>
</dbReference>
<evidence type="ECO:0000256" key="22">
    <source>
        <dbReference type="ARBA" id="ARBA00022989"/>
    </source>
</evidence>
<evidence type="ECO:0000256" key="19">
    <source>
        <dbReference type="ARBA" id="ARBA00022870"/>
    </source>
</evidence>
<feature type="transmembrane region" description="Helical" evidence="33">
    <location>
        <begin position="13"/>
        <end position="41"/>
    </location>
</feature>
<dbReference type="CDD" id="cd09909">
    <property type="entry name" value="HIV-1-like_HR1-HR2"/>
    <property type="match status" value="1"/>
</dbReference>
<evidence type="ECO:0000256" key="33">
    <source>
        <dbReference type="RuleBase" id="RU363095"/>
    </source>
</evidence>
<evidence type="ECO:0000256" key="8">
    <source>
        <dbReference type="ARBA" id="ARBA00022510"/>
    </source>
</evidence>
<dbReference type="Pfam" id="PF00517">
    <property type="entry name" value="GP41"/>
    <property type="match status" value="1"/>
</dbReference>
<evidence type="ECO:0000256" key="24">
    <source>
        <dbReference type="ARBA" id="ARBA00023054"/>
    </source>
</evidence>
<feature type="lipid moiety-binding region" description="S-palmitoyl cysteine; by host" evidence="32">
    <location>
        <position position="839"/>
    </location>
</feature>
<comment type="similarity">
    <text evidence="32">Belongs to the HIV-1 env protein family.</text>
</comment>
<evidence type="ECO:0000256" key="3">
    <source>
        <dbReference type="ARBA" id="ARBA00004505"/>
    </source>
</evidence>
<feature type="region of interest" description="Immunosuppression" evidence="32">
    <location>
        <begin position="569"/>
        <end position="587"/>
    </location>
</feature>
<evidence type="ECO:0000256" key="20">
    <source>
        <dbReference type="ARBA" id="ARBA00022879"/>
    </source>
</evidence>
<evidence type="ECO:0000256" key="18">
    <source>
        <dbReference type="ARBA" id="ARBA00022844"/>
    </source>
</evidence>
<dbReference type="GO" id="GO:0005198">
    <property type="term" value="F:structural molecule activity"/>
    <property type="evidence" value="ECO:0007669"/>
    <property type="project" value="UniProtKB-UniRule"/>
</dbReference>
<comment type="domain">
    <text evidence="32">The YXXL motif is involved in determining the exact site of viral release at the surface of infected mononuclear cells and promotes endocytosis. YXXL and di-leucine endocytosis motifs interact directly or indirectly with the clathrin adapter complexes, opperate independently, and their activities are not additive.</text>
</comment>
<dbReference type="GO" id="GO:0044175">
    <property type="term" value="C:host cell endosome membrane"/>
    <property type="evidence" value="ECO:0007669"/>
    <property type="project" value="UniProtKB-SubCell"/>
</dbReference>
<evidence type="ECO:0000256" key="26">
    <source>
        <dbReference type="ARBA" id="ARBA00023139"/>
    </source>
</evidence>
<sequence length="858" mass="96986">MRVRGIPRNWQQWWIWGILGFWMVMICSVLGNLWVTVYYGVPVWKEAKTTLFCASDAKAYDTEVHNVWATHACVPTDPNPQEMGLENVTENFNMWKNDMVEQMHEDIISLWDQSLKPCVKLTPLCVTLNCTNVNVTANVTVTANGSAIRDDMKNCTFNMTTEIRDKTKKEYALFYKLDIVPLNGENDTSYRLINCNTSALTQACPKVSFDPIPIHYCAPAGYAILKCNNNTFNGTGPCNNVSTVQCTHGIKPVVSTQLLLNGSLAEKEVIIRSENLTNNAKTIIVHLNESVGIMCTRPGNNTRKSIRIGPGQTFYANDIIGDIRQAYCNISKQQWNKTLQQVGEKLAEHFPNKTIVFKPSSGGDLEITTHSFNCRGEFFYCNTSGLFNSTYNHNNTYNTSDNSNITLPCRIKQIINMWQEVGKAIYAPPIRGNITCNSSITGLLLVRDGGNSNNNSNETTEIFRPGGGDMRDNWRSELYKYKVVEIKPLGVAPTGAKRRVVEREKRAVGIGAVFLGFLGAAGSTMGAASMTLTVQARQLLSGIVQQQSNLLRAIEAQQHMLQLTVWGIKQLQARVLAIERYLKDQQLLGMWGCSGKLICTTAVPWNSSWSNKSKEEIWDNMTWMQWDREINNYTDTIYKLLEVSQNQQEQNEKDLLALDSWKNLWSWFNISNWLWYIKIFIMIVGGLIGLRIIFAVLSIVNRVRQGYSPLSFQTLTPSPREPDRLRRIEEEGGEQDKDRSVRLVSGFLALAWDDLRSLCLFSYHRLRDFVLLATRAVELLGRSSLRGIQRGWEVLKYLGSLAQYWGLEIKKSAVNLLDTIAIAVAEGTDRIIACLQRICRAICNIPRRIRQGLEASLL</sequence>
<proteinExistence type="inferred from homology"/>
<evidence type="ECO:0000256" key="5">
    <source>
        <dbReference type="ARBA" id="ARBA00004578"/>
    </source>
</evidence>
<feature type="topological domain" description="Cytoplasmic" evidence="32">
    <location>
        <begin position="701"/>
        <end position="858"/>
    </location>
</feature>
<keyword evidence="17 32" id="KW-1161">Viral attachment to host cell</keyword>
<evidence type="ECO:0000256" key="9">
    <source>
        <dbReference type="ARBA" id="ARBA00022511"/>
    </source>
</evidence>
<dbReference type="GO" id="GO:1903911">
    <property type="term" value="P:positive regulation of receptor clustering"/>
    <property type="evidence" value="ECO:0007669"/>
    <property type="project" value="UniProtKB-UniRule"/>
</dbReference>
<evidence type="ECO:0000256" key="28">
    <source>
        <dbReference type="ARBA" id="ARBA00023180"/>
    </source>
</evidence>
<keyword evidence="15 32" id="KW-0053">Apoptosis</keyword>
<name>Q1PDE3_HV1</name>
<keyword evidence="28 32" id="KW-0325">Glycoprotein</keyword>
<organism evidence="36">
    <name type="scientific">Human immunodeficiency virus type 1</name>
    <name type="common">HIV-1</name>
    <dbReference type="NCBI Taxonomy" id="11676"/>
    <lineage>
        <taxon>Viruses</taxon>
        <taxon>Riboviria</taxon>
        <taxon>Pararnavirae</taxon>
        <taxon>Artverviricota</taxon>
        <taxon>Revtraviricetes</taxon>
        <taxon>Ortervirales</taxon>
        <taxon>Retroviridae</taxon>
        <taxon>Orthoretrovirinae</taxon>
        <taxon>Lentivirus</taxon>
        <taxon>Lentivirus humimdef1</taxon>
    </lineage>
</organism>